<evidence type="ECO:0000256" key="10">
    <source>
        <dbReference type="SAM" id="Phobius"/>
    </source>
</evidence>
<keyword evidence="7 10" id="KW-0472">Membrane</keyword>
<keyword evidence="8" id="KW-0675">Receptor</keyword>
<proteinExistence type="evidence at transcript level"/>
<dbReference type="GO" id="GO:0004984">
    <property type="term" value="F:olfactory receptor activity"/>
    <property type="evidence" value="ECO:0007669"/>
    <property type="project" value="InterPro"/>
</dbReference>
<dbReference type="Pfam" id="PF02949">
    <property type="entry name" value="7tm_6"/>
    <property type="match status" value="1"/>
</dbReference>
<evidence type="ECO:0000256" key="6">
    <source>
        <dbReference type="ARBA" id="ARBA00022989"/>
    </source>
</evidence>
<name>A0A109Z5B6_BLAGE</name>
<evidence type="ECO:0000256" key="2">
    <source>
        <dbReference type="ARBA" id="ARBA00022475"/>
    </source>
</evidence>
<keyword evidence="2" id="KW-1003">Cell membrane</keyword>
<dbReference type="GO" id="GO:0005886">
    <property type="term" value="C:plasma membrane"/>
    <property type="evidence" value="ECO:0007669"/>
    <property type="project" value="UniProtKB-SubCell"/>
</dbReference>
<keyword evidence="3" id="KW-0716">Sensory transduction</keyword>
<keyword evidence="5" id="KW-0552">Olfaction</keyword>
<organism evidence="11">
    <name type="scientific">Blattella germanica</name>
    <name type="common">German cockroach</name>
    <name type="synonym">Blatta germanica</name>
    <dbReference type="NCBI Taxonomy" id="6973"/>
    <lineage>
        <taxon>Eukaryota</taxon>
        <taxon>Metazoa</taxon>
        <taxon>Ecdysozoa</taxon>
        <taxon>Arthropoda</taxon>
        <taxon>Hexapoda</taxon>
        <taxon>Insecta</taxon>
        <taxon>Pterygota</taxon>
        <taxon>Neoptera</taxon>
        <taxon>Polyneoptera</taxon>
        <taxon>Dictyoptera</taxon>
        <taxon>Blattodea</taxon>
        <taxon>Blaberoidea</taxon>
        <taxon>Blattellidae</taxon>
        <taxon>Blattella</taxon>
    </lineage>
</organism>
<dbReference type="GO" id="GO:0007165">
    <property type="term" value="P:signal transduction"/>
    <property type="evidence" value="ECO:0007669"/>
    <property type="project" value="UniProtKB-KW"/>
</dbReference>
<evidence type="ECO:0000256" key="3">
    <source>
        <dbReference type="ARBA" id="ARBA00022606"/>
    </source>
</evidence>
<reference evidence="11" key="1">
    <citation type="submission" date="2015-08" db="EMBL/GenBank/DDBJ databases">
        <title>Transcriptome-Based Identification and Expression Profiles of Chemosensory Genes in German Cockroach, Blattella germanica.</title>
        <authorList>
            <person name="Niu D.-J."/>
        </authorList>
    </citation>
    <scope>NUCLEOTIDE SEQUENCE</scope>
</reference>
<dbReference type="AlphaFoldDB" id="A0A109Z5B6"/>
<comment type="subcellular location">
    <subcellularLocation>
        <location evidence="1">Cell membrane</location>
        <topology evidence="1">Multi-pass membrane protein</topology>
    </subcellularLocation>
</comment>
<accession>A0A109Z5B6</accession>
<evidence type="ECO:0000313" key="11">
    <source>
        <dbReference type="EMBL" id="AMA98196.1"/>
    </source>
</evidence>
<dbReference type="PANTHER" id="PTHR21137">
    <property type="entry name" value="ODORANT RECEPTOR"/>
    <property type="match status" value="1"/>
</dbReference>
<evidence type="ECO:0000256" key="5">
    <source>
        <dbReference type="ARBA" id="ARBA00022725"/>
    </source>
</evidence>
<feature type="transmembrane region" description="Helical" evidence="10">
    <location>
        <begin position="20"/>
        <end position="45"/>
    </location>
</feature>
<feature type="non-terminal residue" evidence="11">
    <location>
        <position position="1"/>
    </location>
</feature>
<dbReference type="PANTHER" id="PTHR21137:SF35">
    <property type="entry name" value="ODORANT RECEPTOR 19A-RELATED"/>
    <property type="match status" value="1"/>
</dbReference>
<evidence type="ECO:0000256" key="7">
    <source>
        <dbReference type="ARBA" id="ARBA00023136"/>
    </source>
</evidence>
<protein>
    <submittedName>
        <fullName evidence="11">Chemosensory protein</fullName>
    </submittedName>
</protein>
<keyword evidence="6 10" id="KW-1133">Transmembrane helix</keyword>
<evidence type="ECO:0000256" key="8">
    <source>
        <dbReference type="ARBA" id="ARBA00023170"/>
    </source>
</evidence>
<keyword evidence="9" id="KW-0807">Transducer</keyword>
<evidence type="ECO:0000256" key="9">
    <source>
        <dbReference type="ARBA" id="ARBA00023224"/>
    </source>
</evidence>
<feature type="non-terminal residue" evidence="11">
    <location>
        <position position="98"/>
    </location>
</feature>
<evidence type="ECO:0000256" key="4">
    <source>
        <dbReference type="ARBA" id="ARBA00022692"/>
    </source>
</evidence>
<dbReference type="EMBL" id="KT381705">
    <property type="protein sequence ID" value="AMA98196.1"/>
    <property type="molecule type" value="mRNA"/>
</dbReference>
<dbReference type="GO" id="GO:0005549">
    <property type="term" value="F:odorant binding"/>
    <property type="evidence" value="ECO:0007669"/>
    <property type="project" value="InterPro"/>
</dbReference>
<sequence>LPFDATQSPGYELVYTVQTLCFLMASLYYTSINTLFITFIIHVAAQFQILVQSLKCLDDHPHDEYFINCIKHHQTIIKFSKELDLVLSPLLFFFFCCS</sequence>
<keyword evidence="4 10" id="KW-0812">Transmembrane</keyword>
<dbReference type="InterPro" id="IPR004117">
    <property type="entry name" value="7tm6_olfct_rcpt"/>
</dbReference>
<evidence type="ECO:0000256" key="1">
    <source>
        <dbReference type="ARBA" id="ARBA00004651"/>
    </source>
</evidence>